<dbReference type="EMBL" id="QBMP01000053">
    <property type="protein sequence ID" value="PZO57321.1"/>
    <property type="molecule type" value="Genomic_DNA"/>
</dbReference>
<feature type="domain" description="Cytochrome c" evidence="9">
    <location>
        <begin position="82"/>
        <end position="155"/>
    </location>
</feature>
<keyword evidence="5 6" id="KW-0408">Iron</keyword>
<feature type="compositionally biased region" description="Polar residues" evidence="7">
    <location>
        <begin position="1"/>
        <end position="12"/>
    </location>
</feature>
<dbReference type="InterPro" id="IPR036909">
    <property type="entry name" value="Cyt_c-like_dom_sf"/>
</dbReference>
<accession>A0A2W4ZFI0</accession>
<dbReference type="GO" id="GO:0020037">
    <property type="term" value="F:heme binding"/>
    <property type="evidence" value="ECO:0007669"/>
    <property type="project" value="InterPro"/>
</dbReference>
<evidence type="ECO:0000256" key="1">
    <source>
        <dbReference type="ARBA" id="ARBA00022448"/>
    </source>
</evidence>
<dbReference type="AlphaFoldDB" id="A0A2W4ZFI0"/>
<evidence type="ECO:0000256" key="7">
    <source>
        <dbReference type="SAM" id="MobiDB-lite"/>
    </source>
</evidence>
<keyword evidence="8" id="KW-0472">Membrane</keyword>
<evidence type="ECO:0000256" key="2">
    <source>
        <dbReference type="ARBA" id="ARBA00022617"/>
    </source>
</evidence>
<organism evidence="10 11">
    <name type="scientific">Phormidesmis priestleyi</name>
    <dbReference type="NCBI Taxonomy" id="268141"/>
    <lineage>
        <taxon>Bacteria</taxon>
        <taxon>Bacillati</taxon>
        <taxon>Cyanobacteriota</taxon>
        <taxon>Cyanophyceae</taxon>
        <taxon>Leptolyngbyales</taxon>
        <taxon>Leptolyngbyaceae</taxon>
        <taxon>Phormidesmis</taxon>
    </lineage>
</organism>
<evidence type="ECO:0000256" key="6">
    <source>
        <dbReference type="PROSITE-ProRule" id="PRU00433"/>
    </source>
</evidence>
<dbReference type="InterPro" id="IPR051811">
    <property type="entry name" value="Cytochrome_c550/c551-like"/>
</dbReference>
<evidence type="ECO:0000259" key="9">
    <source>
        <dbReference type="PROSITE" id="PS51007"/>
    </source>
</evidence>
<protein>
    <submittedName>
        <fullName evidence="10">Cytochrome C</fullName>
    </submittedName>
</protein>
<evidence type="ECO:0000256" key="5">
    <source>
        <dbReference type="ARBA" id="ARBA00023004"/>
    </source>
</evidence>
<dbReference type="GO" id="GO:0009055">
    <property type="term" value="F:electron transfer activity"/>
    <property type="evidence" value="ECO:0007669"/>
    <property type="project" value="InterPro"/>
</dbReference>
<reference evidence="10 11" key="2">
    <citation type="submission" date="2018-06" db="EMBL/GenBank/DDBJ databases">
        <title>Metagenomic assembly of (sub)arctic Cyanobacteria and their associated microbiome from non-axenic cultures.</title>
        <authorList>
            <person name="Baurain D."/>
        </authorList>
    </citation>
    <scope>NUCLEOTIDE SEQUENCE [LARGE SCALE GENOMIC DNA]</scope>
    <source>
        <strain evidence="10">ULC027bin1</strain>
    </source>
</reference>
<evidence type="ECO:0000313" key="10">
    <source>
        <dbReference type="EMBL" id="PZO57321.1"/>
    </source>
</evidence>
<evidence type="ECO:0000256" key="3">
    <source>
        <dbReference type="ARBA" id="ARBA00022723"/>
    </source>
</evidence>
<sequence length="155" mass="16766">MVQTQDDINPQDNPKAHQKNSQEASQKTSQNAGSSVTDSTNLIQRMAVIVVGVLVAFILMTWGVHAMQMSDPYIRNVLALTGDAARGHDIFQLNCAVCHGLEAAGEVGPDLHGVSDRKSQVALIQQVISGKTPPMPQFQPNAKDMADLLDYLETL</sequence>
<evidence type="ECO:0000313" key="11">
    <source>
        <dbReference type="Proteomes" id="UP000249794"/>
    </source>
</evidence>
<feature type="transmembrane region" description="Helical" evidence="8">
    <location>
        <begin position="42"/>
        <end position="65"/>
    </location>
</feature>
<gene>
    <name evidence="10" type="ORF">DCF15_07265</name>
</gene>
<dbReference type="GO" id="GO:0046872">
    <property type="term" value="F:metal ion binding"/>
    <property type="evidence" value="ECO:0007669"/>
    <property type="project" value="UniProtKB-KW"/>
</dbReference>
<keyword evidence="3 6" id="KW-0479">Metal-binding</keyword>
<keyword evidence="4" id="KW-0249">Electron transport</keyword>
<keyword evidence="1" id="KW-0813">Transport</keyword>
<feature type="region of interest" description="Disordered" evidence="7">
    <location>
        <begin position="1"/>
        <end position="36"/>
    </location>
</feature>
<keyword evidence="8" id="KW-0812">Transmembrane</keyword>
<proteinExistence type="predicted"/>
<dbReference type="SUPFAM" id="SSF46626">
    <property type="entry name" value="Cytochrome c"/>
    <property type="match status" value="1"/>
</dbReference>
<keyword evidence="2 6" id="KW-0349">Heme</keyword>
<feature type="compositionally biased region" description="Polar residues" evidence="7">
    <location>
        <begin position="19"/>
        <end position="36"/>
    </location>
</feature>
<reference evidence="11" key="1">
    <citation type="submission" date="2018-04" db="EMBL/GenBank/DDBJ databases">
        <authorList>
            <person name="Cornet L."/>
        </authorList>
    </citation>
    <scope>NUCLEOTIDE SEQUENCE [LARGE SCALE GENOMIC DNA]</scope>
</reference>
<evidence type="ECO:0000256" key="4">
    <source>
        <dbReference type="ARBA" id="ARBA00022982"/>
    </source>
</evidence>
<name>A0A2W4ZFI0_9CYAN</name>
<dbReference type="Gene3D" id="1.10.760.10">
    <property type="entry name" value="Cytochrome c-like domain"/>
    <property type="match status" value="1"/>
</dbReference>
<evidence type="ECO:0000256" key="8">
    <source>
        <dbReference type="SAM" id="Phobius"/>
    </source>
</evidence>
<dbReference type="InterPro" id="IPR009056">
    <property type="entry name" value="Cyt_c-like_dom"/>
</dbReference>
<dbReference type="PANTHER" id="PTHR37823">
    <property type="entry name" value="CYTOCHROME C-553-LIKE"/>
    <property type="match status" value="1"/>
</dbReference>
<comment type="caution">
    <text evidence="10">The sequence shown here is derived from an EMBL/GenBank/DDBJ whole genome shotgun (WGS) entry which is preliminary data.</text>
</comment>
<dbReference type="PANTHER" id="PTHR37823:SF1">
    <property type="entry name" value="CYTOCHROME C-553-LIKE"/>
    <property type="match status" value="1"/>
</dbReference>
<dbReference type="Proteomes" id="UP000249794">
    <property type="component" value="Unassembled WGS sequence"/>
</dbReference>
<dbReference type="Pfam" id="PF13442">
    <property type="entry name" value="Cytochrome_CBB3"/>
    <property type="match status" value="1"/>
</dbReference>
<keyword evidence="8" id="KW-1133">Transmembrane helix</keyword>
<dbReference type="PROSITE" id="PS51007">
    <property type="entry name" value="CYTC"/>
    <property type="match status" value="1"/>
</dbReference>